<protein>
    <recommendedName>
        <fullName evidence="6">NfeD-like C-terminal domain-containing protein</fullName>
    </recommendedName>
</protein>
<feature type="transmembrane region" description="Helical" evidence="5">
    <location>
        <begin position="55"/>
        <end position="75"/>
    </location>
</feature>
<evidence type="ECO:0000256" key="1">
    <source>
        <dbReference type="ARBA" id="ARBA00004141"/>
    </source>
</evidence>
<dbReference type="KEGG" id="ntg:NSCAC_1204"/>
<keyword evidence="4 5" id="KW-0472">Membrane</keyword>
<sequence length="149" mass="17105">MSFLQALDYHHWLLLGLLLLVIEVLAGGGFLMWLGFSALSTGLVVFILPWFNWELQLVIFAIGCILSVFIWWRFFRWTIDSKNSSLNRRGSDLIGREAVLKEPIANGFGYVMIDGVRWQVTSSEDLPEGTRVRLLKQDDLIFTVEKLDL</sequence>
<feature type="transmembrane region" description="Helical" evidence="5">
    <location>
        <begin position="12"/>
        <end position="35"/>
    </location>
</feature>
<dbReference type="RefSeq" id="WP_197743912.1">
    <property type="nucleotide sequence ID" value="NZ_LR778175.1"/>
</dbReference>
<keyword evidence="3 5" id="KW-1133">Transmembrane helix</keyword>
<dbReference type="EMBL" id="LR778175">
    <property type="protein sequence ID" value="CAB1276503.1"/>
    <property type="molecule type" value="Genomic_DNA"/>
</dbReference>
<dbReference type="InterPro" id="IPR052165">
    <property type="entry name" value="Membrane_assoc_protease"/>
</dbReference>
<evidence type="ECO:0000256" key="5">
    <source>
        <dbReference type="SAM" id="Phobius"/>
    </source>
</evidence>
<organism evidence="7 8">
    <name type="scientific">Candidatus Nitrosacidococcus tergens</name>
    <dbReference type="NCBI Taxonomy" id="553981"/>
    <lineage>
        <taxon>Bacteria</taxon>
        <taxon>Pseudomonadati</taxon>
        <taxon>Pseudomonadota</taxon>
        <taxon>Gammaproteobacteria</taxon>
        <taxon>Chromatiales</taxon>
        <taxon>Chromatiaceae</taxon>
        <taxon>Candidatus Nitrosacidococcus</taxon>
    </lineage>
</organism>
<dbReference type="PANTHER" id="PTHR33507">
    <property type="entry name" value="INNER MEMBRANE PROTEIN YBBJ"/>
    <property type="match status" value="1"/>
</dbReference>
<gene>
    <name evidence="7" type="primary">ybbJ</name>
    <name evidence="7" type="ORF">NSCAC_1204</name>
</gene>
<evidence type="ECO:0000256" key="4">
    <source>
        <dbReference type="ARBA" id="ARBA00023136"/>
    </source>
</evidence>
<dbReference type="Pfam" id="PF01957">
    <property type="entry name" value="NfeD"/>
    <property type="match status" value="1"/>
</dbReference>
<dbReference type="Gene3D" id="2.40.50.140">
    <property type="entry name" value="Nucleic acid-binding proteins"/>
    <property type="match status" value="1"/>
</dbReference>
<comment type="subcellular location">
    <subcellularLocation>
        <location evidence="1">Membrane</location>
        <topology evidence="1">Multi-pass membrane protein</topology>
    </subcellularLocation>
</comment>
<dbReference type="Proteomes" id="UP000516072">
    <property type="component" value="Chromosome"/>
</dbReference>
<dbReference type="AlphaFoldDB" id="A0A7G1QAI6"/>
<proteinExistence type="predicted"/>
<evidence type="ECO:0000256" key="2">
    <source>
        <dbReference type="ARBA" id="ARBA00022692"/>
    </source>
</evidence>
<feature type="domain" description="NfeD-like C-terminal" evidence="6">
    <location>
        <begin position="92"/>
        <end position="146"/>
    </location>
</feature>
<keyword evidence="8" id="KW-1185">Reference proteome</keyword>
<accession>A0A7G1QAI6</accession>
<evidence type="ECO:0000313" key="7">
    <source>
        <dbReference type="EMBL" id="CAB1276503.1"/>
    </source>
</evidence>
<dbReference type="InterPro" id="IPR012340">
    <property type="entry name" value="NA-bd_OB-fold"/>
</dbReference>
<evidence type="ECO:0000259" key="6">
    <source>
        <dbReference type="Pfam" id="PF01957"/>
    </source>
</evidence>
<dbReference type="GO" id="GO:0005886">
    <property type="term" value="C:plasma membrane"/>
    <property type="evidence" value="ECO:0007669"/>
    <property type="project" value="TreeGrafter"/>
</dbReference>
<evidence type="ECO:0000256" key="3">
    <source>
        <dbReference type="ARBA" id="ARBA00022989"/>
    </source>
</evidence>
<keyword evidence="2 5" id="KW-0812">Transmembrane</keyword>
<reference evidence="7 8" key="1">
    <citation type="submission" date="2020-03" db="EMBL/GenBank/DDBJ databases">
        <authorList>
            <person name="Picone N."/>
        </authorList>
    </citation>
    <scope>NUCLEOTIDE SEQUENCE [LARGE SCALE GENOMIC DNA]</scope>
    <source>
        <strain evidence="7">NSCAC1</strain>
    </source>
</reference>
<evidence type="ECO:0000313" key="8">
    <source>
        <dbReference type="Proteomes" id="UP000516072"/>
    </source>
</evidence>
<dbReference type="SUPFAM" id="SSF141322">
    <property type="entry name" value="NfeD domain-like"/>
    <property type="match status" value="1"/>
</dbReference>
<dbReference type="InterPro" id="IPR002810">
    <property type="entry name" value="NfeD-like_C"/>
</dbReference>
<name>A0A7G1QAI6_9GAMM</name>
<dbReference type="PANTHER" id="PTHR33507:SF3">
    <property type="entry name" value="INNER MEMBRANE PROTEIN YBBJ"/>
    <property type="match status" value="1"/>
</dbReference>